<evidence type="ECO:0000313" key="1">
    <source>
        <dbReference type="EMBL" id="KAK5843016.1"/>
    </source>
</evidence>
<dbReference type="PANTHER" id="PTHR11697:SF230">
    <property type="entry name" value="ZINC FINGER, MYM DOMAIN CONTAINING 1"/>
    <property type="match status" value="1"/>
</dbReference>
<sequence length="174" mass="19734">MDTDFSHLSTSYSRIGSSCYQILSSGLYLKVVPLEDTIKHKIQEIKDIASLALEKVIYEVLLPHCLNVNDIYGQGYDGASNMRGEWNSLQALFAKKCRFAYNVHYFVHRLQLTLVVASKEVIPICQFFSYLTSIINLVTFSSKQHDQLRDIEASHITKLIDNGELETGKGKNQV</sequence>
<dbReference type="InterPro" id="IPR055298">
    <property type="entry name" value="AtLOH3-like"/>
</dbReference>
<dbReference type="EMBL" id="JARKNE010000002">
    <property type="protein sequence ID" value="KAK5843016.1"/>
    <property type="molecule type" value="Genomic_DNA"/>
</dbReference>
<evidence type="ECO:0008006" key="3">
    <source>
        <dbReference type="Google" id="ProtNLM"/>
    </source>
</evidence>
<evidence type="ECO:0000313" key="2">
    <source>
        <dbReference type="Proteomes" id="UP001358586"/>
    </source>
</evidence>
<proteinExistence type="predicted"/>
<gene>
    <name evidence="1" type="ORF">PVK06_005443</name>
</gene>
<name>A0ABR0QUL7_GOSAR</name>
<dbReference type="PANTHER" id="PTHR11697">
    <property type="entry name" value="GENERAL TRANSCRIPTION FACTOR 2-RELATED ZINC FINGER PROTEIN"/>
    <property type="match status" value="1"/>
</dbReference>
<keyword evidence="2" id="KW-1185">Reference proteome</keyword>
<dbReference type="Proteomes" id="UP001358586">
    <property type="component" value="Chromosome 2"/>
</dbReference>
<organism evidence="1 2">
    <name type="scientific">Gossypium arboreum</name>
    <name type="common">Tree cotton</name>
    <name type="synonym">Gossypium nanking</name>
    <dbReference type="NCBI Taxonomy" id="29729"/>
    <lineage>
        <taxon>Eukaryota</taxon>
        <taxon>Viridiplantae</taxon>
        <taxon>Streptophyta</taxon>
        <taxon>Embryophyta</taxon>
        <taxon>Tracheophyta</taxon>
        <taxon>Spermatophyta</taxon>
        <taxon>Magnoliopsida</taxon>
        <taxon>eudicotyledons</taxon>
        <taxon>Gunneridae</taxon>
        <taxon>Pentapetalae</taxon>
        <taxon>rosids</taxon>
        <taxon>malvids</taxon>
        <taxon>Malvales</taxon>
        <taxon>Malvaceae</taxon>
        <taxon>Malvoideae</taxon>
        <taxon>Gossypium</taxon>
    </lineage>
</organism>
<protein>
    <recommendedName>
        <fullName evidence="3">Zinc finger MYM-type protein 1-like</fullName>
    </recommendedName>
</protein>
<comment type="caution">
    <text evidence="1">The sequence shown here is derived from an EMBL/GenBank/DDBJ whole genome shotgun (WGS) entry which is preliminary data.</text>
</comment>
<reference evidence="1 2" key="1">
    <citation type="submission" date="2023-03" db="EMBL/GenBank/DDBJ databases">
        <title>WGS of Gossypium arboreum.</title>
        <authorList>
            <person name="Yu D."/>
        </authorList>
    </citation>
    <scope>NUCLEOTIDE SEQUENCE [LARGE SCALE GENOMIC DNA]</scope>
    <source>
        <tissue evidence="1">Leaf</tissue>
    </source>
</reference>
<accession>A0ABR0QUL7</accession>